<evidence type="ECO:0000313" key="3">
    <source>
        <dbReference type="Proteomes" id="UP001066276"/>
    </source>
</evidence>
<feature type="compositionally biased region" description="Polar residues" evidence="1">
    <location>
        <begin position="1"/>
        <end position="13"/>
    </location>
</feature>
<evidence type="ECO:0000256" key="1">
    <source>
        <dbReference type="SAM" id="MobiDB-lite"/>
    </source>
</evidence>
<gene>
    <name evidence="2" type="ORF">NDU88_004227</name>
</gene>
<dbReference type="EMBL" id="JANPWB010000009">
    <property type="protein sequence ID" value="KAJ1151447.1"/>
    <property type="molecule type" value="Genomic_DNA"/>
</dbReference>
<organism evidence="2 3">
    <name type="scientific">Pleurodeles waltl</name>
    <name type="common">Iberian ribbed newt</name>
    <dbReference type="NCBI Taxonomy" id="8319"/>
    <lineage>
        <taxon>Eukaryota</taxon>
        <taxon>Metazoa</taxon>
        <taxon>Chordata</taxon>
        <taxon>Craniata</taxon>
        <taxon>Vertebrata</taxon>
        <taxon>Euteleostomi</taxon>
        <taxon>Amphibia</taxon>
        <taxon>Batrachia</taxon>
        <taxon>Caudata</taxon>
        <taxon>Salamandroidea</taxon>
        <taxon>Salamandridae</taxon>
        <taxon>Pleurodelinae</taxon>
        <taxon>Pleurodeles</taxon>
    </lineage>
</organism>
<feature type="non-terminal residue" evidence="2">
    <location>
        <position position="68"/>
    </location>
</feature>
<name>A0AAV7RI48_PLEWA</name>
<feature type="region of interest" description="Disordered" evidence="1">
    <location>
        <begin position="1"/>
        <end position="20"/>
    </location>
</feature>
<comment type="caution">
    <text evidence="2">The sequence shown here is derived from an EMBL/GenBank/DDBJ whole genome shotgun (WGS) entry which is preliminary data.</text>
</comment>
<sequence>MTTKLPQWTNGKSGTEEETRTRVLDCKRKWRPTQTSSVMEKILFSLKENVCCHSRKWKSDAPFDAEPF</sequence>
<accession>A0AAV7RI48</accession>
<feature type="non-terminal residue" evidence="2">
    <location>
        <position position="1"/>
    </location>
</feature>
<dbReference type="AlphaFoldDB" id="A0AAV7RI48"/>
<keyword evidence="3" id="KW-1185">Reference proteome</keyword>
<protein>
    <submittedName>
        <fullName evidence="2">Uncharacterized protein</fullName>
    </submittedName>
</protein>
<dbReference type="Proteomes" id="UP001066276">
    <property type="component" value="Chromosome 5"/>
</dbReference>
<proteinExistence type="predicted"/>
<reference evidence="2" key="1">
    <citation type="journal article" date="2022" name="bioRxiv">
        <title>Sequencing and chromosome-scale assembly of the giantPleurodeles waltlgenome.</title>
        <authorList>
            <person name="Brown T."/>
            <person name="Elewa A."/>
            <person name="Iarovenko S."/>
            <person name="Subramanian E."/>
            <person name="Araus A.J."/>
            <person name="Petzold A."/>
            <person name="Susuki M."/>
            <person name="Suzuki K.-i.T."/>
            <person name="Hayashi T."/>
            <person name="Toyoda A."/>
            <person name="Oliveira C."/>
            <person name="Osipova E."/>
            <person name="Leigh N.D."/>
            <person name="Simon A."/>
            <person name="Yun M.H."/>
        </authorList>
    </citation>
    <scope>NUCLEOTIDE SEQUENCE</scope>
    <source>
        <strain evidence="2">20211129_DDA</strain>
        <tissue evidence="2">Liver</tissue>
    </source>
</reference>
<evidence type="ECO:0000313" key="2">
    <source>
        <dbReference type="EMBL" id="KAJ1151447.1"/>
    </source>
</evidence>